<organism evidence="2 3">
    <name type="scientific">Mizuhopecten yessoensis</name>
    <name type="common">Japanese scallop</name>
    <name type="synonym">Patinopecten yessoensis</name>
    <dbReference type="NCBI Taxonomy" id="6573"/>
    <lineage>
        <taxon>Eukaryota</taxon>
        <taxon>Metazoa</taxon>
        <taxon>Spiralia</taxon>
        <taxon>Lophotrochozoa</taxon>
        <taxon>Mollusca</taxon>
        <taxon>Bivalvia</taxon>
        <taxon>Autobranchia</taxon>
        <taxon>Pteriomorphia</taxon>
        <taxon>Pectinida</taxon>
        <taxon>Pectinoidea</taxon>
        <taxon>Pectinidae</taxon>
        <taxon>Mizuhopecten</taxon>
    </lineage>
</organism>
<feature type="compositionally biased region" description="Basic and acidic residues" evidence="1">
    <location>
        <begin position="523"/>
        <end position="569"/>
    </location>
</feature>
<evidence type="ECO:0000313" key="3">
    <source>
        <dbReference type="Proteomes" id="UP000242188"/>
    </source>
</evidence>
<dbReference type="PANTHER" id="PTHR16830:SF12">
    <property type="entry name" value="PDZ DOMAIN-CONTAINING PROTEIN"/>
    <property type="match status" value="1"/>
</dbReference>
<feature type="region of interest" description="Disordered" evidence="1">
    <location>
        <begin position="28"/>
        <end position="289"/>
    </location>
</feature>
<feature type="compositionally biased region" description="Polar residues" evidence="1">
    <location>
        <begin position="198"/>
        <end position="208"/>
    </location>
</feature>
<protein>
    <recommendedName>
        <fullName evidence="4">FYN-binding protein</fullName>
    </recommendedName>
</protein>
<feature type="compositionally biased region" description="Acidic residues" evidence="1">
    <location>
        <begin position="498"/>
        <end position="515"/>
    </location>
</feature>
<gene>
    <name evidence="2" type="ORF">KP79_PYT08535</name>
</gene>
<feature type="compositionally biased region" description="Polar residues" evidence="1">
    <location>
        <begin position="71"/>
        <end position="88"/>
    </location>
</feature>
<dbReference type="GO" id="GO:0072659">
    <property type="term" value="P:protein localization to plasma membrane"/>
    <property type="evidence" value="ECO:0007669"/>
    <property type="project" value="TreeGrafter"/>
</dbReference>
<evidence type="ECO:0000313" key="2">
    <source>
        <dbReference type="EMBL" id="OWF34846.1"/>
    </source>
</evidence>
<dbReference type="GO" id="GO:0005886">
    <property type="term" value="C:plasma membrane"/>
    <property type="evidence" value="ECO:0007669"/>
    <property type="project" value="InterPro"/>
</dbReference>
<reference evidence="2 3" key="1">
    <citation type="journal article" date="2017" name="Nat. Ecol. Evol.">
        <title>Scallop genome provides insights into evolution of bilaterian karyotype and development.</title>
        <authorList>
            <person name="Wang S."/>
            <person name="Zhang J."/>
            <person name="Jiao W."/>
            <person name="Li J."/>
            <person name="Xun X."/>
            <person name="Sun Y."/>
            <person name="Guo X."/>
            <person name="Huan P."/>
            <person name="Dong B."/>
            <person name="Zhang L."/>
            <person name="Hu X."/>
            <person name="Sun X."/>
            <person name="Wang J."/>
            <person name="Zhao C."/>
            <person name="Wang Y."/>
            <person name="Wang D."/>
            <person name="Huang X."/>
            <person name="Wang R."/>
            <person name="Lv J."/>
            <person name="Li Y."/>
            <person name="Zhang Z."/>
            <person name="Liu B."/>
            <person name="Lu W."/>
            <person name="Hui Y."/>
            <person name="Liang J."/>
            <person name="Zhou Z."/>
            <person name="Hou R."/>
            <person name="Li X."/>
            <person name="Liu Y."/>
            <person name="Li H."/>
            <person name="Ning X."/>
            <person name="Lin Y."/>
            <person name="Zhao L."/>
            <person name="Xing Q."/>
            <person name="Dou J."/>
            <person name="Li Y."/>
            <person name="Mao J."/>
            <person name="Guo H."/>
            <person name="Dou H."/>
            <person name="Li T."/>
            <person name="Mu C."/>
            <person name="Jiang W."/>
            <person name="Fu Q."/>
            <person name="Fu X."/>
            <person name="Miao Y."/>
            <person name="Liu J."/>
            <person name="Yu Q."/>
            <person name="Li R."/>
            <person name="Liao H."/>
            <person name="Li X."/>
            <person name="Kong Y."/>
            <person name="Jiang Z."/>
            <person name="Chourrout D."/>
            <person name="Li R."/>
            <person name="Bao Z."/>
        </authorList>
    </citation>
    <scope>NUCLEOTIDE SEQUENCE [LARGE SCALE GENOMIC DNA]</scope>
    <source>
        <strain evidence="2 3">PY_sf001</strain>
    </source>
</reference>
<dbReference type="GO" id="GO:0007229">
    <property type="term" value="P:integrin-mediated signaling pathway"/>
    <property type="evidence" value="ECO:0007669"/>
    <property type="project" value="InterPro"/>
</dbReference>
<comment type="caution">
    <text evidence="2">The sequence shown here is derived from an EMBL/GenBank/DDBJ whole genome shotgun (WGS) entry which is preliminary data.</text>
</comment>
<feature type="compositionally biased region" description="Basic residues" evidence="1">
    <location>
        <begin position="279"/>
        <end position="289"/>
    </location>
</feature>
<feature type="compositionally biased region" description="Basic and acidic residues" evidence="1">
    <location>
        <begin position="60"/>
        <end position="69"/>
    </location>
</feature>
<dbReference type="InterPro" id="IPR043443">
    <property type="entry name" value="FYB1/2-like"/>
</dbReference>
<dbReference type="STRING" id="6573.A0A210PEG2"/>
<feature type="region of interest" description="Disordered" evidence="1">
    <location>
        <begin position="582"/>
        <end position="601"/>
    </location>
</feature>
<dbReference type="GO" id="GO:0050852">
    <property type="term" value="P:T cell receptor signaling pathway"/>
    <property type="evidence" value="ECO:0007669"/>
    <property type="project" value="TreeGrafter"/>
</dbReference>
<dbReference type="Gene3D" id="2.30.30.40">
    <property type="entry name" value="SH3 Domains"/>
    <property type="match status" value="1"/>
</dbReference>
<name>A0A210PEG2_MIZYE</name>
<evidence type="ECO:0000256" key="1">
    <source>
        <dbReference type="SAM" id="MobiDB-lite"/>
    </source>
</evidence>
<feature type="compositionally biased region" description="Polar residues" evidence="1">
    <location>
        <begin position="129"/>
        <end position="144"/>
    </location>
</feature>
<feature type="compositionally biased region" description="Pro residues" evidence="1">
    <location>
        <begin position="416"/>
        <end position="447"/>
    </location>
</feature>
<dbReference type="OrthoDB" id="5986624at2759"/>
<dbReference type="AlphaFoldDB" id="A0A210PEG2"/>
<accession>A0A210PEG2</accession>
<keyword evidence="3" id="KW-1185">Reference proteome</keyword>
<dbReference type="EMBL" id="NEDP02076749">
    <property type="protein sequence ID" value="OWF34846.1"/>
    <property type="molecule type" value="Genomic_DNA"/>
</dbReference>
<sequence length="708" mass="78527">MEDDIYDDGSNIRNVTAVSRMKSLFEAPAADTKPFRPPAKKIMRPMPGAANHGPPSIPPKGDKAEEDGKTANGTAEGSKKPTNITSELPSWKNRVDMFNKPQISGLPPKTAKTGFSNTTSPEENKDENSNTVSANSAKRSSKLNIPTAFSGASSMAPPPIAPKKPVVFPKPSDKTENKPGDQMSPVKDKPVTPRRVITPTQGSTNIQEELQRKFSGKGNDFKSVDNKQDGGQKEPIKPGKLNRDNVIALQKKLSGPATEEVSDSSDKILMRPKSGSKFPNRKSVKRKSLTRTNDGSKFYLVEVSLDDNMEKKKIDEEPDIPPPLEYSDLQRLHEIIQEYKVALGELEGYPIDDAGIIEEMEDVYEAIPADMDEPPIPPPHKKFSRAISFIKPMSEREEYDSDDQDTYDDTINYTPKEPPSIPLPPPPELDLPAPPDELLKPPVPEGPIPSRRKPSTLVPDNQTADTPSPLVPQKDDWPDDVYDDCGTDATQDQNIAEAELEQDDVYEAIPGEEGENSPPATPEKPEEKKEEKKDEKLTAKEKKKREKEEAERIKAEKKRQEAEKKKQDKDLKEIKKNFKIDTSQLDKSQGEGMLKEDAVPSGGKTAKLELTAKKGTLLNVVRLVDNPPGKWLVRLIEEEKSDKPVYLSQIVGYVDANIVEVDNQLIRNVMAGSFVSALNNTNAVDDEEEYQDVEVEAPPVEEEMYEAV</sequence>
<evidence type="ECO:0008006" key="4">
    <source>
        <dbReference type="Google" id="ProtNLM"/>
    </source>
</evidence>
<feature type="compositionally biased region" description="Acidic residues" evidence="1">
    <location>
        <begin position="477"/>
        <end position="486"/>
    </location>
</feature>
<dbReference type="PANTHER" id="PTHR16830">
    <property type="entry name" value="SH2 CONTAINING ADAPTOR PRAM-1 RELATED"/>
    <property type="match status" value="1"/>
</dbReference>
<feature type="compositionally biased region" description="Acidic residues" evidence="1">
    <location>
        <begin position="397"/>
        <end position="408"/>
    </location>
</feature>
<dbReference type="Proteomes" id="UP000242188">
    <property type="component" value="Unassembled WGS sequence"/>
</dbReference>
<proteinExistence type="predicted"/>
<feature type="compositionally biased region" description="Basic and acidic residues" evidence="1">
    <location>
        <begin position="219"/>
        <end position="243"/>
    </location>
</feature>
<feature type="region of interest" description="Disordered" evidence="1">
    <location>
        <begin position="391"/>
        <end position="569"/>
    </location>
</feature>